<dbReference type="EMBL" id="LT670847">
    <property type="protein sequence ID" value="SHM34837.1"/>
    <property type="molecule type" value="Genomic_DNA"/>
</dbReference>
<evidence type="ECO:0000256" key="4">
    <source>
        <dbReference type="ARBA" id="ARBA00023465"/>
    </source>
</evidence>
<comment type="similarity">
    <text evidence="3">Belongs to the Ahb/Nir family.</text>
</comment>
<evidence type="ECO:0000313" key="11">
    <source>
        <dbReference type="Proteomes" id="UP000190911"/>
    </source>
</evidence>
<dbReference type="PANTHER" id="PTHR43413:SF1">
    <property type="entry name" value="SIROHEME DECARBOXYLASE NIRL SUBUNIT"/>
    <property type="match status" value="1"/>
</dbReference>
<keyword evidence="11" id="KW-1185">Reference proteome</keyword>
<evidence type="ECO:0000256" key="5">
    <source>
        <dbReference type="ARBA" id="ARBA00023471"/>
    </source>
</evidence>
<dbReference type="InterPro" id="IPR036388">
    <property type="entry name" value="WH-like_DNA-bd_sf"/>
</dbReference>
<dbReference type="Pfam" id="PF22451">
    <property type="entry name" value="NirdL-like_HTH"/>
    <property type="match status" value="1"/>
</dbReference>
<evidence type="ECO:0000259" key="9">
    <source>
        <dbReference type="Pfam" id="PF22451"/>
    </source>
</evidence>
<comment type="function">
    <text evidence="6">Involved in heme d1 biosynthesis. Catalyzes the decarboxylation of siroheme into didecarboxysiroheme.</text>
</comment>
<evidence type="ECO:0000256" key="7">
    <source>
        <dbReference type="ARBA" id="ARBA00048470"/>
    </source>
</evidence>
<evidence type="ECO:0000259" key="8">
    <source>
        <dbReference type="Pfam" id="PF17805"/>
    </source>
</evidence>
<accession>A0A1M7I340</accession>
<dbReference type="STRING" id="29571.SAMN05878437_2501"/>
<feature type="domain" description="Siroheme decarboxylase NirL-like HTH" evidence="9">
    <location>
        <begin position="24"/>
        <end position="69"/>
    </location>
</feature>
<keyword evidence="1" id="KW-0456">Lyase</keyword>
<evidence type="ECO:0000256" key="2">
    <source>
        <dbReference type="ARBA" id="ARBA00023444"/>
    </source>
</evidence>
<comment type="subunit">
    <text evidence="4">Probably forms a complex composed of NirD, NirL, NirG and NirH. All proteins are required for the total conversion of siroheme to didecarboxysiroheme.</text>
</comment>
<evidence type="ECO:0000256" key="1">
    <source>
        <dbReference type="ARBA" id="ARBA00023239"/>
    </source>
</evidence>
<dbReference type="Pfam" id="PF17805">
    <property type="entry name" value="AsnC_trans_reg2"/>
    <property type="match status" value="1"/>
</dbReference>
<dbReference type="PANTHER" id="PTHR43413">
    <property type="entry name" value="TRANSCRIPTIONAL REGULATOR, ASNC FAMILY"/>
    <property type="match status" value="1"/>
</dbReference>
<comment type="catalytic activity">
    <reaction evidence="7">
        <text>siroheme + 2 H(+) = 12,18-didecarboxysiroheme + 2 CO2</text>
        <dbReference type="Rhea" id="RHEA:19093"/>
        <dbReference type="ChEBI" id="CHEBI:15378"/>
        <dbReference type="ChEBI" id="CHEBI:16526"/>
        <dbReference type="ChEBI" id="CHEBI:60052"/>
        <dbReference type="ChEBI" id="CHEBI:140497"/>
        <dbReference type="EC" id="4.1.1.111"/>
    </reaction>
</comment>
<feature type="domain" description="Siroheme decarboxylase AsnC-like ligand binding" evidence="8">
    <location>
        <begin position="84"/>
        <end position="157"/>
    </location>
</feature>
<dbReference type="Proteomes" id="UP000190911">
    <property type="component" value="Chromosome I"/>
</dbReference>
<reference evidence="10 11" key="1">
    <citation type="submission" date="2016-11" db="EMBL/GenBank/DDBJ databases">
        <authorList>
            <person name="Jaros S."/>
            <person name="Januszkiewicz K."/>
            <person name="Wedrychowicz H."/>
        </authorList>
    </citation>
    <scope>NUCLEOTIDE SEQUENCE [LARGE SCALE GENOMIC DNA]</scope>
    <source>
        <strain evidence="10 11">ACAM 12</strain>
    </source>
</reference>
<dbReference type="RefSeq" id="WP_231897185.1">
    <property type="nucleotide sequence ID" value="NZ_LT670847.1"/>
</dbReference>
<name>A0A1M7I340_9GAMM</name>
<dbReference type="InterPro" id="IPR053953">
    <property type="entry name" value="NirdL-like_HTH"/>
</dbReference>
<proteinExistence type="inferred from homology"/>
<evidence type="ECO:0000313" key="10">
    <source>
        <dbReference type="EMBL" id="SHM34837.1"/>
    </source>
</evidence>
<protein>
    <recommendedName>
        <fullName evidence="5">siroheme decarboxylase</fullName>
        <ecNumber evidence="5">4.1.1.111</ecNumber>
    </recommendedName>
</protein>
<dbReference type="Gene3D" id="1.10.10.10">
    <property type="entry name" value="Winged helix-like DNA-binding domain superfamily/Winged helix DNA-binding domain"/>
    <property type="match status" value="1"/>
</dbReference>
<comment type="pathway">
    <text evidence="2">Porphyrin-containing compound metabolism.</text>
</comment>
<evidence type="ECO:0000256" key="3">
    <source>
        <dbReference type="ARBA" id="ARBA00023457"/>
    </source>
</evidence>
<organism evidence="10 11">
    <name type="scientific">Vreelandella subglaciescola</name>
    <dbReference type="NCBI Taxonomy" id="29571"/>
    <lineage>
        <taxon>Bacteria</taxon>
        <taxon>Pseudomonadati</taxon>
        <taxon>Pseudomonadota</taxon>
        <taxon>Gammaproteobacteria</taxon>
        <taxon>Oceanospirillales</taxon>
        <taxon>Halomonadaceae</taxon>
        <taxon>Vreelandella</taxon>
    </lineage>
</organism>
<sequence>MPNQMHHQTRHLDPLDPRELDALDRRLLDTCQRGMPVEPKPFLTLAQRLNTTESDILDRLARLHAVGVISRAGPVFDHARAGASLLAAVAAQKAECDAVAAEINRAPGINHNYLRDAACGYNLWFVMTAPDEAELDARLAALEVRLDRAVLRLPMLESFHIDLAFPLPWDELDKTELDKNELDAEACL</sequence>
<dbReference type="EC" id="4.1.1.111" evidence="5"/>
<gene>
    <name evidence="10" type="ORF">SAMN05878437_2501</name>
</gene>
<dbReference type="Gene3D" id="3.30.70.3460">
    <property type="match status" value="1"/>
</dbReference>
<dbReference type="InterPro" id="IPR050684">
    <property type="entry name" value="HTH-Siroheme_Decarb"/>
</dbReference>
<dbReference type="GO" id="GO:0016829">
    <property type="term" value="F:lyase activity"/>
    <property type="evidence" value="ECO:0007669"/>
    <property type="project" value="UniProtKB-KW"/>
</dbReference>
<evidence type="ECO:0000256" key="6">
    <source>
        <dbReference type="ARBA" id="ARBA00045291"/>
    </source>
</evidence>
<dbReference type="InterPro" id="IPR040523">
    <property type="entry name" value="AsnC_trans_reg2"/>
</dbReference>
<dbReference type="AlphaFoldDB" id="A0A1M7I340"/>
<dbReference type="InParanoid" id="A0A1M7I340"/>